<evidence type="ECO:0000256" key="5">
    <source>
        <dbReference type="SAM" id="Phobius"/>
    </source>
</evidence>
<feature type="transmembrane region" description="Helical" evidence="5">
    <location>
        <begin position="183"/>
        <end position="204"/>
    </location>
</feature>
<organism evidence="7 8">
    <name type="scientific">Bicyclus anynana</name>
    <name type="common">Squinting bush brown butterfly</name>
    <dbReference type="NCBI Taxonomy" id="110368"/>
    <lineage>
        <taxon>Eukaryota</taxon>
        <taxon>Metazoa</taxon>
        <taxon>Ecdysozoa</taxon>
        <taxon>Arthropoda</taxon>
        <taxon>Hexapoda</taxon>
        <taxon>Insecta</taxon>
        <taxon>Pterygota</taxon>
        <taxon>Neoptera</taxon>
        <taxon>Endopterygota</taxon>
        <taxon>Lepidoptera</taxon>
        <taxon>Glossata</taxon>
        <taxon>Ditrysia</taxon>
        <taxon>Papilionoidea</taxon>
        <taxon>Nymphalidae</taxon>
        <taxon>Satyrinae</taxon>
        <taxon>Satyrini</taxon>
        <taxon>Mycalesina</taxon>
        <taxon>Bicyclus</taxon>
    </lineage>
</organism>
<feature type="transmembrane region" description="Helical" evidence="5">
    <location>
        <begin position="360"/>
        <end position="380"/>
    </location>
</feature>
<keyword evidence="7" id="KW-1185">Reference proteome</keyword>
<feature type="transmembrane region" description="Helical" evidence="5">
    <location>
        <begin position="239"/>
        <end position="258"/>
    </location>
</feature>
<gene>
    <name evidence="8" type="primary">LOC112047684</name>
</gene>
<evidence type="ECO:0000256" key="3">
    <source>
        <dbReference type="ARBA" id="ARBA00022989"/>
    </source>
</evidence>
<dbReference type="Proteomes" id="UP001652582">
    <property type="component" value="Chromosome 12"/>
</dbReference>
<dbReference type="InterPro" id="IPR036259">
    <property type="entry name" value="MFS_trans_sf"/>
</dbReference>
<dbReference type="InterPro" id="IPR020846">
    <property type="entry name" value="MFS_dom"/>
</dbReference>
<dbReference type="SUPFAM" id="SSF103473">
    <property type="entry name" value="MFS general substrate transporter"/>
    <property type="match status" value="1"/>
</dbReference>
<feature type="transmembrane region" description="Helical" evidence="5">
    <location>
        <begin position="153"/>
        <end position="177"/>
    </location>
</feature>
<evidence type="ECO:0000256" key="2">
    <source>
        <dbReference type="ARBA" id="ARBA00022692"/>
    </source>
</evidence>
<dbReference type="InterPro" id="IPR005828">
    <property type="entry name" value="MFS_sugar_transport-like"/>
</dbReference>
<name>A0A6J1N1B9_BICAN</name>
<comment type="subcellular location">
    <subcellularLocation>
        <location evidence="1">Membrane</location>
        <topology evidence="1">Multi-pass membrane protein</topology>
    </subcellularLocation>
</comment>
<evidence type="ECO:0000259" key="6">
    <source>
        <dbReference type="PROSITE" id="PS50850"/>
    </source>
</evidence>
<dbReference type="PROSITE" id="PS50850">
    <property type="entry name" value="MFS"/>
    <property type="match status" value="1"/>
</dbReference>
<evidence type="ECO:0000313" key="8">
    <source>
        <dbReference type="RefSeq" id="XP_023940654.2"/>
    </source>
</evidence>
<dbReference type="GO" id="GO:0022857">
    <property type="term" value="F:transmembrane transporter activity"/>
    <property type="evidence" value="ECO:0007669"/>
    <property type="project" value="InterPro"/>
</dbReference>
<sequence length="419" mass="46004">MEKDVKVSNVSVFKINEIDKEKTDKNVTSESDYLEDCIGANGIWQTFVSFAILTRSIAMFNMISIVFLTPTTDYLCIEFKDNITIEARNGTCYENCTKYVFHSEAMRTTLISEFGLICDREWMASFSQTIIMCGVVFGVSIFGWISDRFGRRVALISSSLLNVITMIPASFVSSYWMFNCLRFVTGIASGGSLIVAIPVIMEITGKRYREYAGATCLLPDGIAQALLALYAYYLPNWDSYLLGLGVTCILILILVCFVPESPRWLVANGKVDNALKIMFGAAKVPLCLVEIALTRLFKRRTAIASAFLVTGVSMTGLIFTPEGHWATTLLGVVGFSASSATYAVTYLCQAELFPTPLRNMSFGIVSAAGKVGSMIAPFIANMSPKWVPSLIFSVLSVVAVGFCLLLPETKGKNLKDTID</sequence>
<accession>A0A6J1N1B9</accession>
<feature type="domain" description="Major facilitator superfamily (MFS) profile" evidence="6">
    <location>
        <begin position="59"/>
        <end position="419"/>
    </location>
</feature>
<dbReference type="RefSeq" id="XP_023940654.2">
    <property type="nucleotide sequence ID" value="XM_024084886.2"/>
</dbReference>
<dbReference type="GO" id="GO:0016020">
    <property type="term" value="C:membrane"/>
    <property type="evidence" value="ECO:0007669"/>
    <property type="project" value="UniProtKB-SubCell"/>
</dbReference>
<feature type="transmembrane region" description="Helical" evidence="5">
    <location>
        <begin position="122"/>
        <end position="146"/>
    </location>
</feature>
<dbReference type="AlphaFoldDB" id="A0A6J1N1B9"/>
<dbReference type="GeneID" id="112047684"/>
<dbReference type="PANTHER" id="PTHR24064">
    <property type="entry name" value="SOLUTE CARRIER FAMILY 22 MEMBER"/>
    <property type="match status" value="1"/>
</dbReference>
<evidence type="ECO:0000256" key="4">
    <source>
        <dbReference type="ARBA" id="ARBA00023136"/>
    </source>
</evidence>
<keyword evidence="3 5" id="KW-1133">Transmembrane helix</keyword>
<evidence type="ECO:0000256" key="1">
    <source>
        <dbReference type="ARBA" id="ARBA00004141"/>
    </source>
</evidence>
<dbReference type="Gene3D" id="1.20.1250.20">
    <property type="entry name" value="MFS general substrate transporter like domains"/>
    <property type="match status" value="2"/>
</dbReference>
<feature type="transmembrane region" description="Helical" evidence="5">
    <location>
        <begin position="386"/>
        <end position="406"/>
    </location>
</feature>
<dbReference type="Pfam" id="PF00083">
    <property type="entry name" value="Sugar_tr"/>
    <property type="match status" value="1"/>
</dbReference>
<reference evidence="8" key="1">
    <citation type="submission" date="2025-08" db="UniProtKB">
        <authorList>
            <consortium name="RefSeq"/>
        </authorList>
    </citation>
    <scope>IDENTIFICATION</scope>
</reference>
<dbReference type="OrthoDB" id="5296287at2759"/>
<feature type="transmembrane region" description="Helical" evidence="5">
    <location>
        <begin position="211"/>
        <end position="233"/>
    </location>
</feature>
<proteinExistence type="predicted"/>
<feature type="transmembrane region" description="Helical" evidence="5">
    <location>
        <begin position="301"/>
        <end position="319"/>
    </location>
</feature>
<feature type="transmembrane region" description="Helical" evidence="5">
    <location>
        <begin position="325"/>
        <end position="348"/>
    </location>
</feature>
<protein>
    <submittedName>
        <fullName evidence="8">Solute carrier family 22 member 13 isoform X2</fullName>
    </submittedName>
</protein>
<keyword evidence="2 5" id="KW-0812">Transmembrane</keyword>
<evidence type="ECO:0000313" key="7">
    <source>
        <dbReference type="Proteomes" id="UP001652582"/>
    </source>
</evidence>
<keyword evidence="4 5" id="KW-0472">Membrane</keyword>